<comment type="caution">
    <text evidence="7">The sequence shown here is derived from an EMBL/GenBank/DDBJ whole genome shotgun (WGS) entry which is preliminary data.</text>
</comment>
<gene>
    <name evidence="7" type="ORF">HanXRQr2_Chr15g0678281</name>
</gene>
<keyword evidence="4" id="KW-0934">Plastid</keyword>
<evidence type="ECO:0000256" key="4">
    <source>
        <dbReference type="ARBA" id="ARBA00022780"/>
    </source>
</evidence>
<protein>
    <submittedName>
        <fullName evidence="7">Solute carrier family 13</fullName>
    </submittedName>
</protein>
<dbReference type="GO" id="GO:0009706">
    <property type="term" value="C:chloroplast inner membrane"/>
    <property type="evidence" value="ECO:0007669"/>
    <property type="project" value="UniProtKB-SubCell"/>
</dbReference>
<keyword evidence="8" id="KW-1185">Reference proteome</keyword>
<dbReference type="GO" id="GO:0015140">
    <property type="term" value="F:malate transmembrane transporter activity"/>
    <property type="evidence" value="ECO:0007669"/>
    <property type="project" value="UniProtKB-ARBA"/>
</dbReference>
<evidence type="ECO:0000256" key="5">
    <source>
        <dbReference type="ARBA" id="ARBA00022989"/>
    </source>
</evidence>
<reference evidence="7" key="1">
    <citation type="journal article" date="2017" name="Nature">
        <title>The sunflower genome provides insights into oil metabolism, flowering and Asterid evolution.</title>
        <authorList>
            <person name="Badouin H."/>
            <person name="Gouzy J."/>
            <person name="Grassa C.J."/>
            <person name="Murat F."/>
            <person name="Staton S.E."/>
            <person name="Cottret L."/>
            <person name="Lelandais-Briere C."/>
            <person name="Owens G.L."/>
            <person name="Carrere S."/>
            <person name="Mayjonade B."/>
            <person name="Legrand L."/>
            <person name="Gill N."/>
            <person name="Kane N.C."/>
            <person name="Bowers J.E."/>
            <person name="Hubner S."/>
            <person name="Bellec A."/>
            <person name="Berard A."/>
            <person name="Berges H."/>
            <person name="Blanchet N."/>
            <person name="Boniface M.C."/>
            <person name="Brunel D."/>
            <person name="Catrice O."/>
            <person name="Chaidir N."/>
            <person name="Claudel C."/>
            <person name="Donnadieu C."/>
            <person name="Faraut T."/>
            <person name="Fievet G."/>
            <person name="Helmstetter N."/>
            <person name="King M."/>
            <person name="Knapp S.J."/>
            <person name="Lai Z."/>
            <person name="Le Paslier M.C."/>
            <person name="Lippi Y."/>
            <person name="Lorenzon L."/>
            <person name="Mandel J.R."/>
            <person name="Marage G."/>
            <person name="Marchand G."/>
            <person name="Marquand E."/>
            <person name="Bret-Mestries E."/>
            <person name="Morien E."/>
            <person name="Nambeesan S."/>
            <person name="Nguyen T."/>
            <person name="Pegot-Espagnet P."/>
            <person name="Pouilly N."/>
            <person name="Raftis F."/>
            <person name="Sallet E."/>
            <person name="Schiex T."/>
            <person name="Thomas J."/>
            <person name="Vandecasteele C."/>
            <person name="Vares D."/>
            <person name="Vear F."/>
            <person name="Vautrin S."/>
            <person name="Crespi M."/>
            <person name="Mangin B."/>
            <person name="Burke J.M."/>
            <person name="Salse J."/>
            <person name="Munos S."/>
            <person name="Vincourt P."/>
            <person name="Rieseberg L.H."/>
            <person name="Langlade N.B."/>
        </authorList>
    </citation>
    <scope>NUCLEOTIDE SEQUENCE</scope>
    <source>
        <tissue evidence="7">Leaves</tissue>
    </source>
</reference>
<sequence>MATLAIVKISEASSNSTALLLTGEAQNMLCMQLAESSGVIIKSPWVAWFKDSCFPALASLMLTPLIVYKNFPPKQSTPRMPVTPSKIHLRGFTVRRVTNQDPRR</sequence>
<dbReference type="InterPro" id="IPR030676">
    <property type="entry name" value="CitT-rel"/>
</dbReference>
<evidence type="ECO:0000256" key="3">
    <source>
        <dbReference type="ARBA" id="ARBA00022692"/>
    </source>
</evidence>
<evidence type="ECO:0000256" key="1">
    <source>
        <dbReference type="ARBA" id="ARBA00004478"/>
    </source>
</evidence>
<organism evidence="7 8">
    <name type="scientific">Helianthus annuus</name>
    <name type="common">Common sunflower</name>
    <dbReference type="NCBI Taxonomy" id="4232"/>
    <lineage>
        <taxon>Eukaryota</taxon>
        <taxon>Viridiplantae</taxon>
        <taxon>Streptophyta</taxon>
        <taxon>Embryophyta</taxon>
        <taxon>Tracheophyta</taxon>
        <taxon>Spermatophyta</taxon>
        <taxon>Magnoliopsida</taxon>
        <taxon>eudicotyledons</taxon>
        <taxon>Gunneridae</taxon>
        <taxon>Pentapetalae</taxon>
        <taxon>asterids</taxon>
        <taxon>campanulids</taxon>
        <taxon>Asterales</taxon>
        <taxon>Asteraceae</taxon>
        <taxon>Asteroideae</taxon>
        <taxon>Heliantheae alliance</taxon>
        <taxon>Heliantheae</taxon>
        <taxon>Helianthus</taxon>
    </lineage>
</organism>
<evidence type="ECO:0000256" key="2">
    <source>
        <dbReference type="ARBA" id="ARBA00007349"/>
    </source>
</evidence>
<keyword evidence="5" id="KW-1133">Transmembrane helix</keyword>
<dbReference type="Proteomes" id="UP000215914">
    <property type="component" value="Unassembled WGS sequence"/>
</dbReference>
<dbReference type="Pfam" id="PF00939">
    <property type="entry name" value="Na_sulph_symp"/>
    <property type="match status" value="1"/>
</dbReference>
<reference evidence="7" key="2">
    <citation type="submission" date="2020-06" db="EMBL/GenBank/DDBJ databases">
        <title>Helianthus annuus Genome sequencing and assembly Release 2.</title>
        <authorList>
            <person name="Gouzy J."/>
            <person name="Langlade N."/>
            <person name="Munos S."/>
        </authorList>
    </citation>
    <scope>NUCLEOTIDE SEQUENCE</scope>
    <source>
        <tissue evidence="7">Leaves</tissue>
    </source>
</reference>
<dbReference type="Gramene" id="mRNA:HanXRQr2_Chr15g0678281">
    <property type="protein sequence ID" value="mRNA:HanXRQr2_Chr15g0678281"/>
    <property type="gene ID" value="HanXRQr2_Chr15g0678281"/>
</dbReference>
<dbReference type="EMBL" id="MNCJ02000330">
    <property type="protein sequence ID" value="KAF5763266.1"/>
    <property type="molecule type" value="Genomic_DNA"/>
</dbReference>
<dbReference type="PANTHER" id="PTHR42826">
    <property type="entry name" value="DICARBOXYLATE TRANSPORTER 2.1, CHLOROPLASTIC"/>
    <property type="match status" value="1"/>
</dbReference>
<proteinExistence type="inferred from homology"/>
<comment type="subcellular location">
    <subcellularLocation>
        <location evidence="1">Plastid</location>
        <location evidence="1">Chloroplast inner membrane</location>
        <topology evidence="1">Multi-pass membrane protein</topology>
    </subcellularLocation>
</comment>
<comment type="similarity">
    <text evidence="2">Belongs to the SLC13A/DASS transporter (TC 2.A.47) family. DIT1 subfamily.</text>
</comment>
<name>A0A9K3DZL0_HELAN</name>
<evidence type="ECO:0000313" key="8">
    <source>
        <dbReference type="Proteomes" id="UP000215914"/>
    </source>
</evidence>
<evidence type="ECO:0000256" key="6">
    <source>
        <dbReference type="ARBA" id="ARBA00023136"/>
    </source>
</evidence>
<keyword evidence="3" id="KW-0812">Transmembrane</keyword>
<keyword evidence="6" id="KW-0472">Membrane</keyword>
<evidence type="ECO:0000313" key="7">
    <source>
        <dbReference type="EMBL" id="KAF5763266.1"/>
    </source>
</evidence>
<keyword evidence="4" id="KW-1001">Plastid inner membrane</keyword>
<accession>A0A9K3DZL0</accession>
<dbReference type="InterPro" id="IPR001898">
    <property type="entry name" value="SLC13A/DASS"/>
</dbReference>
<dbReference type="AlphaFoldDB" id="A0A9K3DZL0"/>